<evidence type="ECO:0000313" key="2">
    <source>
        <dbReference type="Proteomes" id="UP000242219"/>
    </source>
</evidence>
<gene>
    <name evidence="1" type="ORF">BIY37_00320</name>
</gene>
<comment type="caution">
    <text evidence="1">The sequence shown here is derived from an EMBL/GenBank/DDBJ whole genome shotgun (WGS) entry which is preliminary data.</text>
</comment>
<accession>A0A1V6M3P7</accession>
<proteinExistence type="predicted"/>
<dbReference type="EMBL" id="MJUW02000014">
    <property type="protein sequence ID" value="OQD46990.1"/>
    <property type="molecule type" value="Genomic_DNA"/>
</dbReference>
<keyword evidence="2" id="KW-1185">Reference proteome</keyword>
<protein>
    <submittedName>
        <fullName evidence="1">Uncharacterized protein</fullName>
    </submittedName>
</protein>
<organism evidence="1 2">
    <name type="scientific">Candidatus Brocadia sapporoensis</name>
    <dbReference type="NCBI Taxonomy" id="392547"/>
    <lineage>
        <taxon>Bacteria</taxon>
        <taxon>Pseudomonadati</taxon>
        <taxon>Planctomycetota</taxon>
        <taxon>Candidatus Brocadiia</taxon>
        <taxon>Candidatus Brocadiales</taxon>
        <taxon>Candidatus Brocadiaceae</taxon>
        <taxon>Candidatus Brocadia</taxon>
    </lineage>
</organism>
<name>A0A1V6M3P7_9BACT</name>
<evidence type="ECO:0000313" key="1">
    <source>
        <dbReference type="EMBL" id="OQD46990.1"/>
    </source>
</evidence>
<dbReference type="Proteomes" id="UP000242219">
    <property type="component" value="Unassembled WGS sequence"/>
</dbReference>
<reference evidence="1 2" key="1">
    <citation type="journal article" date="2016" name="Genome Announc.">
        <title>Draft Genome Sequence of the Anaerobic Ammonium-Oxidizing Bacterium 'Candidatus Brocadia sp. 40'.</title>
        <authorList>
            <person name="Ali M."/>
            <person name="Haroon M.F."/>
            <person name="Narita Y."/>
            <person name="Zhang L."/>
            <person name="Rangel Shaw D."/>
            <person name="Okabe S."/>
            <person name="Saikaly P.E."/>
        </authorList>
    </citation>
    <scope>NUCLEOTIDE SEQUENCE [LARGE SCALE GENOMIC DNA]</scope>
    <source>
        <strain evidence="1 2">40</strain>
    </source>
</reference>
<sequence length="76" mass="8887">MLPFIKDKAFARIKHTPKSPLFEGTLALLSKKRGRGCVTRQQMFRLLPYTGNAWEIPFKKLTGYDYFNCIGIFHFM</sequence>
<dbReference type="AlphaFoldDB" id="A0A1V6M3P7"/>